<feature type="domain" description="OmpA-like" evidence="6">
    <location>
        <begin position="59"/>
        <end position="175"/>
    </location>
</feature>
<dbReference type="PANTHER" id="PTHR30329:SF21">
    <property type="entry name" value="LIPOPROTEIN YIAD-RELATED"/>
    <property type="match status" value="1"/>
</dbReference>
<keyword evidence="5" id="KW-0732">Signal</keyword>
<dbReference type="InterPro" id="IPR006665">
    <property type="entry name" value="OmpA-like"/>
</dbReference>
<evidence type="ECO:0000256" key="2">
    <source>
        <dbReference type="ARBA" id="ARBA00023136"/>
    </source>
</evidence>
<evidence type="ECO:0000313" key="7">
    <source>
        <dbReference type="EMBL" id="SHJ13718.1"/>
    </source>
</evidence>
<protein>
    <submittedName>
        <fullName evidence="7">Outer membrane protein OmpA</fullName>
    </submittedName>
</protein>
<sequence>MKTLGILTLALGGLAACAQAPASFDREAGSVQTTSPFGTAVIENYLAQTDPAAARIALGQRFAAEIDSTVTFDFNSAALGPEAQAVLSRQADWIRQFPELRFSVYGHTDGVGSNGYNYNLGLRRANAVVAYLVGRGVDRGRLEALVSYGETRPVVPTEARERANRRTVTEVAGFYEGGGTHCCLNGQYAEVIFRDYVASAGTQQTLTGIQGSEVATDQ</sequence>
<evidence type="ECO:0000256" key="3">
    <source>
        <dbReference type="ARBA" id="ARBA00023237"/>
    </source>
</evidence>
<dbReference type="InterPro" id="IPR006664">
    <property type="entry name" value="OMP_bac"/>
</dbReference>
<evidence type="ECO:0000256" key="4">
    <source>
        <dbReference type="PROSITE-ProRule" id="PRU00473"/>
    </source>
</evidence>
<keyword evidence="2 4" id="KW-0472">Membrane</keyword>
<dbReference type="PROSITE" id="PS51257">
    <property type="entry name" value="PROKAR_LIPOPROTEIN"/>
    <property type="match status" value="1"/>
</dbReference>
<dbReference type="Proteomes" id="UP000184292">
    <property type="component" value="Unassembled WGS sequence"/>
</dbReference>
<gene>
    <name evidence="7" type="ORF">SAMN05444417_2940</name>
</gene>
<feature type="chain" id="PRO_5009917885" evidence="5">
    <location>
        <begin position="23"/>
        <end position="218"/>
    </location>
</feature>
<evidence type="ECO:0000256" key="1">
    <source>
        <dbReference type="ARBA" id="ARBA00004442"/>
    </source>
</evidence>
<organism evidence="7 8">
    <name type="scientific">Wenxinia saemankumensis</name>
    <dbReference type="NCBI Taxonomy" id="1447782"/>
    <lineage>
        <taxon>Bacteria</taxon>
        <taxon>Pseudomonadati</taxon>
        <taxon>Pseudomonadota</taxon>
        <taxon>Alphaproteobacteria</taxon>
        <taxon>Rhodobacterales</taxon>
        <taxon>Roseobacteraceae</taxon>
        <taxon>Wenxinia</taxon>
    </lineage>
</organism>
<accession>A0A1M6GUR5</accession>
<name>A0A1M6GUR5_9RHOB</name>
<dbReference type="AlphaFoldDB" id="A0A1M6GUR5"/>
<dbReference type="GO" id="GO:0009279">
    <property type="term" value="C:cell outer membrane"/>
    <property type="evidence" value="ECO:0007669"/>
    <property type="project" value="UniProtKB-SubCell"/>
</dbReference>
<dbReference type="PROSITE" id="PS51123">
    <property type="entry name" value="OMPA_2"/>
    <property type="match status" value="1"/>
</dbReference>
<evidence type="ECO:0000259" key="6">
    <source>
        <dbReference type="PROSITE" id="PS51123"/>
    </source>
</evidence>
<comment type="subcellular location">
    <subcellularLocation>
        <location evidence="1">Cell outer membrane</location>
    </subcellularLocation>
</comment>
<evidence type="ECO:0000313" key="8">
    <source>
        <dbReference type="Proteomes" id="UP000184292"/>
    </source>
</evidence>
<dbReference type="InterPro" id="IPR036737">
    <property type="entry name" value="OmpA-like_sf"/>
</dbReference>
<dbReference type="PANTHER" id="PTHR30329">
    <property type="entry name" value="STATOR ELEMENT OF FLAGELLAR MOTOR COMPLEX"/>
    <property type="match status" value="1"/>
</dbReference>
<keyword evidence="8" id="KW-1185">Reference proteome</keyword>
<reference evidence="7 8" key="1">
    <citation type="submission" date="2016-11" db="EMBL/GenBank/DDBJ databases">
        <authorList>
            <person name="Jaros S."/>
            <person name="Januszkiewicz K."/>
            <person name="Wedrychowicz H."/>
        </authorList>
    </citation>
    <scope>NUCLEOTIDE SEQUENCE [LARGE SCALE GENOMIC DNA]</scope>
    <source>
        <strain evidence="7 8">DSM 100565</strain>
    </source>
</reference>
<dbReference type="Gene3D" id="3.30.1330.60">
    <property type="entry name" value="OmpA-like domain"/>
    <property type="match status" value="1"/>
</dbReference>
<dbReference type="InterPro" id="IPR050330">
    <property type="entry name" value="Bact_OuterMem_StrucFunc"/>
</dbReference>
<dbReference type="SUPFAM" id="SSF103088">
    <property type="entry name" value="OmpA-like"/>
    <property type="match status" value="1"/>
</dbReference>
<proteinExistence type="predicted"/>
<evidence type="ECO:0000256" key="5">
    <source>
        <dbReference type="SAM" id="SignalP"/>
    </source>
</evidence>
<feature type="signal peptide" evidence="5">
    <location>
        <begin position="1"/>
        <end position="22"/>
    </location>
</feature>
<dbReference type="Pfam" id="PF00691">
    <property type="entry name" value="OmpA"/>
    <property type="match status" value="1"/>
</dbReference>
<dbReference type="EMBL" id="FQYO01000005">
    <property type="protein sequence ID" value="SHJ13718.1"/>
    <property type="molecule type" value="Genomic_DNA"/>
</dbReference>
<dbReference type="STRING" id="1447782.SAMN05444417_2940"/>
<keyword evidence="3" id="KW-0998">Cell outer membrane</keyword>
<dbReference type="CDD" id="cd07185">
    <property type="entry name" value="OmpA_C-like"/>
    <property type="match status" value="1"/>
</dbReference>
<dbReference type="RefSeq" id="WP_073332429.1">
    <property type="nucleotide sequence ID" value="NZ_FQYO01000005.1"/>
</dbReference>
<dbReference type="PRINTS" id="PR01021">
    <property type="entry name" value="OMPADOMAIN"/>
</dbReference>
<dbReference type="OrthoDB" id="9810367at2"/>